<keyword evidence="5 8" id="KW-1133">Transmembrane helix</keyword>
<keyword evidence="4 8" id="KW-0812">Transmembrane</keyword>
<evidence type="ECO:0000256" key="4">
    <source>
        <dbReference type="ARBA" id="ARBA00022692"/>
    </source>
</evidence>
<evidence type="ECO:0000256" key="2">
    <source>
        <dbReference type="ARBA" id="ARBA00010792"/>
    </source>
</evidence>
<comment type="subcellular location">
    <subcellularLocation>
        <location evidence="1">Cell membrane</location>
        <topology evidence="1">Multi-pass membrane protein</topology>
    </subcellularLocation>
</comment>
<dbReference type="PANTHER" id="PTHR42709:SF6">
    <property type="entry name" value="UNDECAPRENYL PHOSPHATE TRANSPORTER A"/>
    <property type="match status" value="1"/>
</dbReference>
<feature type="transmembrane region" description="Helical" evidence="8">
    <location>
        <begin position="185"/>
        <end position="206"/>
    </location>
</feature>
<name>A0A7W3P774_9ACTN</name>
<dbReference type="GO" id="GO:0005886">
    <property type="term" value="C:plasma membrane"/>
    <property type="evidence" value="ECO:0007669"/>
    <property type="project" value="UniProtKB-SubCell"/>
</dbReference>
<dbReference type="InterPro" id="IPR032816">
    <property type="entry name" value="VTT_dom"/>
</dbReference>
<gene>
    <name evidence="10" type="ORF">FHX74_003308</name>
</gene>
<dbReference type="InterPro" id="IPR051311">
    <property type="entry name" value="DedA_domain"/>
</dbReference>
<reference evidence="10 11" key="1">
    <citation type="submission" date="2020-07" db="EMBL/GenBank/DDBJ databases">
        <title>Sequencing the genomes of 1000 actinobacteria strains.</title>
        <authorList>
            <person name="Klenk H.-P."/>
        </authorList>
    </citation>
    <scope>NUCLEOTIDE SEQUENCE [LARGE SCALE GENOMIC DNA]</scope>
    <source>
        <strain evidence="10 11">DSM 100723</strain>
    </source>
</reference>
<accession>A0A7W3P774</accession>
<feature type="transmembrane region" description="Helical" evidence="8">
    <location>
        <begin position="100"/>
        <end position="123"/>
    </location>
</feature>
<evidence type="ECO:0000313" key="10">
    <source>
        <dbReference type="EMBL" id="MBA8795672.1"/>
    </source>
</evidence>
<evidence type="ECO:0000256" key="5">
    <source>
        <dbReference type="ARBA" id="ARBA00022989"/>
    </source>
</evidence>
<feature type="region of interest" description="Disordered" evidence="7">
    <location>
        <begin position="1"/>
        <end position="61"/>
    </location>
</feature>
<protein>
    <submittedName>
        <fullName evidence="10">Membrane protein DedA with SNARE-associated domain</fullName>
    </submittedName>
</protein>
<dbReference type="AlphaFoldDB" id="A0A7W3P774"/>
<keyword evidence="3" id="KW-1003">Cell membrane</keyword>
<proteinExistence type="inferred from homology"/>
<sequence length="280" mass="30626">MPPMRPEDPETTRTAGPESVQRDTGAEASDTTAEPATDSTTDPTSDSTTEREVEEKPWWDDPRLPWRGKPRRADIACWVGIVLIGIYSFAMLPLRPVLIGSYPLLLVGLTGSRSGLVTIGALAAVGRADWWWIGLALGCISLVKFDLIYYAAGRLWGRGLLEIVAGRSARARRNAERAERLAQRFGVPAVLLSQLIPVIPNAVIYATVAAAGMRFRTFVLLDLASALVINSLWVYLGSRLGQRAVDVVEVIARYSTWISLALLAFVIASAVIRSRRRQAV</sequence>
<evidence type="ECO:0000259" key="9">
    <source>
        <dbReference type="Pfam" id="PF09335"/>
    </source>
</evidence>
<dbReference type="Pfam" id="PF09335">
    <property type="entry name" value="VTT_dom"/>
    <property type="match status" value="1"/>
</dbReference>
<feature type="transmembrane region" description="Helical" evidence="8">
    <location>
        <begin position="130"/>
        <end position="152"/>
    </location>
</feature>
<evidence type="ECO:0000313" key="11">
    <source>
        <dbReference type="Proteomes" id="UP000523079"/>
    </source>
</evidence>
<feature type="compositionally biased region" description="Basic and acidic residues" evidence="7">
    <location>
        <begin position="48"/>
        <end position="61"/>
    </location>
</feature>
<dbReference type="EMBL" id="JACGWT010000005">
    <property type="protein sequence ID" value="MBA8795672.1"/>
    <property type="molecule type" value="Genomic_DNA"/>
</dbReference>
<feature type="domain" description="VTT" evidence="9">
    <location>
        <begin position="124"/>
        <end position="238"/>
    </location>
</feature>
<feature type="transmembrane region" description="Helical" evidence="8">
    <location>
        <begin position="75"/>
        <end position="94"/>
    </location>
</feature>
<feature type="compositionally biased region" description="Low complexity" evidence="7">
    <location>
        <begin position="26"/>
        <end position="47"/>
    </location>
</feature>
<dbReference type="Proteomes" id="UP000523079">
    <property type="component" value="Unassembled WGS sequence"/>
</dbReference>
<evidence type="ECO:0000256" key="7">
    <source>
        <dbReference type="SAM" id="MobiDB-lite"/>
    </source>
</evidence>
<keyword evidence="11" id="KW-1185">Reference proteome</keyword>
<feature type="transmembrane region" description="Helical" evidence="8">
    <location>
        <begin position="218"/>
        <end position="236"/>
    </location>
</feature>
<evidence type="ECO:0000256" key="3">
    <source>
        <dbReference type="ARBA" id="ARBA00022475"/>
    </source>
</evidence>
<feature type="transmembrane region" description="Helical" evidence="8">
    <location>
        <begin position="251"/>
        <end position="272"/>
    </location>
</feature>
<organism evidence="10 11">
    <name type="scientific">Microlunatus kandeliicorticis</name>
    <dbReference type="NCBI Taxonomy" id="1759536"/>
    <lineage>
        <taxon>Bacteria</taxon>
        <taxon>Bacillati</taxon>
        <taxon>Actinomycetota</taxon>
        <taxon>Actinomycetes</taxon>
        <taxon>Propionibacteriales</taxon>
        <taxon>Propionibacteriaceae</taxon>
        <taxon>Microlunatus</taxon>
    </lineage>
</organism>
<evidence type="ECO:0000256" key="6">
    <source>
        <dbReference type="ARBA" id="ARBA00023136"/>
    </source>
</evidence>
<comment type="caution">
    <text evidence="10">The sequence shown here is derived from an EMBL/GenBank/DDBJ whole genome shotgun (WGS) entry which is preliminary data.</text>
</comment>
<dbReference type="PANTHER" id="PTHR42709">
    <property type="entry name" value="ALKALINE PHOSPHATASE LIKE PROTEIN"/>
    <property type="match status" value="1"/>
</dbReference>
<keyword evidence="6 8" id="KW-0472">Membrane</keyword>
<evidence type="ECO:0000256" key="8">
    <source>
        <dbReference type="SAM" id="Phobius"/>
    </source>
</evidence>
<evidence type="ECO:0000256" key="1">
    <source>
        <dbReference type="ARBA" id="ARBA00004651"/>
    </source>
</evidence>
<comment type="similarity">
    <text evidence="2">Belongs to the DedA family.</text>
</comment>
<feature type="compositionally biased region" description="Basic and acidic residues" evidence="7">
    <location>
        <begin position="1"/>
        <end position="11"/>
    </location>
</feature>